<dbReference type="EMBL" id="WMBR01000003">
    <property type="protein sequence ID" value="MXP22608.1"/>
    <property type="molecule type" value="Genomic_DNA"/>
</dbReference>
<evidence type="ECO:0000313" key="2">
    <source>
        <dbReference type="EMBL" id="MXP22608.1"/>
    </source>
</evidence>
<feature type="domain" description="CinA C-terminal" evidence="1">
    <location>
        <begin position="16"/>
        <end position="150"/>
    </location>
</feature>
<gene>
    <name evidence="2" type="ORF">GIY30_14795</name>
</gene>
<dbReference type="NCBIfam" id="TIGR00199">
    <property type="entry name" value="PncC_domain"/>
    <property type="match status" value="1"/>
</dbReference>
<name>A0A6L7GVR9_9ACTN</name>
<protein>
    <submittedName>
        <fullName evidence="2">Nicotinamide-nucleotide amidohydrolase family protein</fullName>
    </submittedName>
</protein>
<dbReference type="InterPro" id="IPR036653">
    <property type="entry name" value="CinA-like_C"/>
</dbReference>
<keyword evidence="2" id="KW-0378">Hydrolase</keyword>
<dbReference type="Proteomes" id="UP000475545">
    <property type="component" value="Unassembled WGS sequence"/>
</dbReference>
<dbReference type="InterPro" id="IPR008136">
    <property type="entry name" value="CinA_C"/>
</dbReference>
<keyword evidence="3" id="KW-1185">Reference proteome</keyword>
<comment type="caution">
    <text evidence="2">The sequence shown here is derived from an EMBL/GenBank/DDBJ whole genome shotgun (WGS) entry which is preliminary data.</text>
</comment>
<reference evidence="2 3" key="1">
    <citation type="submission" date="2019-11" db="EMBL/GenBank/DDBJ databases">
        <title>Gordonia sp. nov., a novel actinobacterium isolated from mangrove soil in Hainan.</title>
        <authorList>
            <person name="Huang X."/>
            <person name="Xie Y."/>
            <person name="Chu X."/>
            <person name="Xiao K."/>
        </authorList>
    </citation>
    <scope>NUCLEOTIDE SEQUENCE [LARGE SCALE GENOMIC DNA]</scope>
    <source>
        <strain evidence="2 3">HNM0687</strain>
    </source>
</reference>
<organism evidence="2 3">
    <name type="scientific">Gordonia mangrovi</name>
    <dbReference type="NCBI Taxonomy" id="2665643"/>
    <lineage>
        <taxon>Bacteria</taxon>
        <taxon>Bacillati</taxon>
        <taxon>Actinomycetota</taxon>
        <taxon>Actinomycetes</taxon>
        <taxon>Mycobacteriales</taxon>
        <taxon>Gordoniaceae</taxon>
        <taxon>Gordonia</taxon>
    </lineage>
</organism>
<proteinExistence type="predicted"/>
<accession>A0A6L7GVR9</accession>
<dbReference type="GO" id="GO:0016787">
    <property type="term" value="F:hydrolase activity"/>
    <property type="evidence" value="ECO:0007669"/>
    <property type="project" value="UniProtKB-KW"/>
</dbReference>
<dbReference type="Pfam" id="PF02464">
    <property type="entry name" value="CinA"/>
    <property type="match status" value="1"/>
</dbReference>
<dbReference type="SUPFAM" id="SSF142433">
    <property type="entry name" value="CinA-like"/>
    <property type="match status" value="1"/>
</dbReference>
<evidence type="ECO:0000259" key="1">
    <source>
        <dbReference type="Pfam" id="PF02464"/>
    </source>
</evidence>
<sequence length="153" mass="16028">MVSDDLDKLCEDIAGKASQRRIGVAESLSGGNIAARLSRAPSSGDWFSGGIIAYRPEVKHHLLQVPDGPVVCAAAAEAMVTSSARLLEADLVVAVTGEAGPQSQEDDPGTVWFGTFDGGEVTSSCRLFDGEPAEIVTATITFALTLLHERLQS</sequence>
<evidence type="ECO:0000313" key="3">
    <source>
        <dbReference type="Proteomes" id="UP000475545"/>
    </source>
</evidence>
<dbReference type="AlphaFoldDB" id="A0A6L7GVR9"/>
<dbReference type="Gene3D" id="3.90.950.20">
    <property type="entry name" value="CinA-like"/>
    <property type="match status" value="1"/>
</dbReference>